<dbReference type="PANTHER" id="PTHR43434:SF16">
    <property type="entry name" value="BLL8046 PROTEIN"/>
    <property type="match status" value="1"/>
</dbReference>
<dbReference type="Gene3D" id="3.40.50.1000">
    <property type="entry name" value="HAD superfamily/HAD-like"/>
    <property type="match status" value="1"/>
</dbReference>
<proteinExistence type="predicted"/>
<dbReference type="GO" id="GO:0016787">
    <property type="term" value="F:hydrolase activity"/>
    <property type="evidence" value="ECO:0007669"/>
    <property type="project" value="UniProtKB-KW"/>
</dbReference>
<dbReference type="InterPro" id="IPR050155">
    <property type="entry name" value="HAD-like_hydrolase_sf"/>
</dbReference>
<dbReference type="PANTHER" id="PTHR43434">
    <property type="entry name" value="PHOSPHOGLYCOLATE PHOSPHATASE"/>
    <property type="match status" value="1"/>
</dbReference>
<dbReference type="EMBL" id="JBICZW010000023">
    <property type="protein sequence ID" value="MFG3192847.1"/>
    <property type="molecule type" value="Genomic_DNA"/>
</dbReference>
<dbReference type="InterPro" id="IPR023198">
    <property type="entry name" value="PGP-like_dom2"/>
</dbReference>
<sequence>MTRTPTPRPAPDRRGAALFDVDGTLVDTTFLHALAWWQALRQHGHTVPMARIHRAIGMGADRLLDAVLGPGRRPGEDDALAGAHGTLYATWYDTLVPFDGAAELLRATAARGWRIVLASSASAEEVAAVRARLGADDVIDAATTSADVSATKPAPDLVRAALEKVGAAPEEAVLVGDTVWDVEAAGRAGVPCVGLLTGGWTRRELEDAGAVLVHDDPLTLLRHLDTGPLARPPRPPAHHGRAPTEEEA</sequence>
<dbReference type="SFLD" id="SFLDS00003">
    <property type="entry name" value="Haloacid_Dehalogenase"/>
    <property type="match status" value="1"/>
</dbReference>
<protein>
    <submittedName>
        <fullName evidence="2">HAD family hydrolase</fullName>
        <ecNumber evidence="2">3.-.-.-</ecNumber>
    </submittedName>
</protein>
<evidence type="ECO:0000313" key="2">
    <source>
        <dbReference type="EMBL" id="MFG3192847.1"/>
    </source>
</evidence>
<dbReference type="SUPFAM" id="SSF56784">
    <property type="entry name" value="HAD-like"/>
    <property type="match status" value="1"/>
</dbReference>
<reference evidence="2 3" key="1">
    <citation type="submission" date="2024-10" db="EMBL/GenBank/DDBJ databases">
        <title>The Natural Products Discovery Center: Release of the First 8490 Sequenced Strains for Exploring Actinobacteria Biosynthetic Diversity.</title>
        <authorList>
            <person name="Kalkreuter E."/>
            <person name="Kautsar S.A."/>
            <person name="Yang D."/>
            <person name="Bader C.D."/>
            <person name="Teijaro C.N."/>
            <person name="Fluegel L."/>
            <person name="Davis C.M."/>
            <person name="Simpson J.R."/>
            <person name="Lauterbach L."/>
            <person name="Steele A.D."/>
            <person name="Gui C."/>
            <person name="Meng S."/>
            <person name="Li G."/>
            <person name="Viehrig K."/>
            <person name="Ye F."/>
            <person name="Su P."/>
            <person name="Kiefer A.F."/>
            <person name="Nichols A."/>
            <person name="Cepeda A.J."/>
            <person name="Yan W."/>
            <person name="Fan B."/>
            <person name="Jiang Y."/>
            <person name="Adhikari A."/>
            <person name="Zheng C.-J."/>
            <person name="Schuster L."/>
            <person name="Cowan T.M."/>
            <person name="Smanski M.J."/>
            <person name="Chevrette M.G."/>
            <person name="De Carvalho L.P.S."/>
            <person name="Shen B."/>
        </authorList>
    </citation>
    <scope>NUCLEOTIDE SEQUENCE [LARGE SCALE GENOMIC DNA]</scope>
    <source>
        <strain evidence="2 3">NPDC048229</strain>
    </source>
</reference>
<dbReference type="InterPro" id="IPR006439">
    <property type="entry name" value="HAD-SF_hydro_IA"/>
</dbReference>
<dbReference type="EC" id="3.-.-.-" evidence="2"/>
<name>A0ABW7BZW2_9ACTN</name>
<keyword evidence="3" id="KW-1185">Reference proteome</keyword>
<dbReference type="Pfam" id="PF00702">
    <property type="entry name" value="Hydrolase"/>
    <property type="match status" value="1"/>
</dbReference>
<keyword evidence="2" id="KW-0378">Hydrolase</keyword>
<dbReference type="Gene3D" id="1.10.150.240">
    <property type="entry name" value="Putative phosphatase, domain 2"/>
    <property type="match status" value="1"/>
</dbReference>
<evidence type="ECO:0000256" key="1">
    <source>
        <dbReference type="SAM" id="MobiDB-lite"/>
    </source>
</evidence>
<dbReference type="InterPro" id="IPR023214">
    <property type="entry name" value="HAD_sf"/>
</dbReference>
<dbReference type="NCBIfam" id="TIGR01549">
    <property type="entry name" value="HAD-SF-IA-v1"/>
    <property type="match status" value="1"/>
</dbReference>
<accession>A0ABW7BZW2</accession>
<dbReference type="InterPro" id="IPR036412">
    <property type="entry name" value="HAD-like_sf"/>
</dbReference>
<organism evidence="2 3">
    <name type="scientific">Streptomyces omiyaensis</name>
    <dbReference type="NCBI Taxonomy" id="68247"/>
    <lineage>
        <taxon>Bacteria</taxon>
        <taxon>Bacillati</taxon>
        <taxon>Actinomycetota</taxon>
        <taxon>Actinomycetes</taxon>
        <taxon>Kitasatosporales</taxon>
        <taxon>Streptomycetaceae</taxon>
        <taxon>Streptomyces</taxon>
    </lineage>
</organism>
<dbReference type="SFLD" id="SFLDG01129">
    <property type="entry name" value="C1.5:_HAD__Beta-PGM__Phosphata"/>
    <property type="match status" value="1"/>
</dbReference>
<dbReference type="Proteomes" id="UP001604282">
    <property type="component" value="Unassembled WGS sequence"/>
</dbReference>
<dbReference type="NCBIfam" id="TIGR01509">
    <property type="entry name" value="HAD-SF-IA-v3"/>
    <property type="match status" value="1"/>
</dbReference>
<dbReference type="RefSeq" id="WP_392884429.1">
    <property type="nucleotide sequence ID" value="NZ_JBICZW010000023.1"/>
</dbReference>
<comment type="caution">
    <text evidence="2">The sequence shown here is derived from an EMBL/GenBank/DDBJ whole genome shotgun (WGS) entry which is preliminary data.</text>
</comment>
<feature type="region of interest" description="Disordered" evidence="1">
    <location>
        <begin position="225"/>
        <end position="248"/>
    </location>
</feature>
<gene>
    <name evidence="2" type="ORF">ACGFYS_28350</name>
</gene>
<evidence type="ECO:0000313" key="3">
    <source>
        <dbReference type="Proteomes" id="UP001604282"/>
    </source>
</evidence>